<proteinExistence type="inferred from homology"/>
<dbReference type="InterPro" id="IPR000146">
    <property type="entry name" value="FBPase_class-1"/>
</dbReference>
<comment type="pathway">
    <text evidence="2">Carbohydrate biosynthesis; Calvin cycle.</text>
</comment>
<evidence type="ECO:0000256" key="4">
    <source>
        <dbReference type="ARBA" id="ARBA00022490"/>
    </source>
</evidence>
<keyword evidence="11" id="KW-0812">Transmembrane</keyword>
<comment type="subunit">
    <text evidence="9">Homotetramer.</text>
</comment>
<dbReference type="GO" id="GO:0006094">
    <property type="term" value="P:gluconeogenesis"/>
    <property type="evidence" value="ECO:0007669"/>
    <property type="project" value="UniProtKB-UniRule"/>
</dbReference>
<dbReference type="HAMAP" id="MF_01855">
    <property type="entry name" value="FBPase_class1"/>
    <property type="match status" value="1"/>
</dbReference>
<keyword evidence="11" id="KW-1133">Transmembrane helix</keyword>
<dbReference type="SUPFAM" id="SSF56655">
    <property type="entry name" value="Carbohydrate phosphatase"/>
    <property type="match status" value="1"/>
</dbReference>
<dbReference type="GO" id="GO:0006000">
    <property type="term" value="P:fructose metabolic process"/>
    <property type="evidence" value="ECO:0007669"/>
    <property type="project" value="TreeGrafter"/>
</dbReference>
<gene>
    <name evidence="9" type="primary">fbp</name>
    <name evidence="14" type="ORF">AAW51_5059</name>
</gene>
<evidence type="ECO:0000313" key="15">
    <source>
        <dbReference type="Proteomes" id="UP000035352"/>
    </source>
</evidence>
<feature type="binding site" evidence="9">
    <location>
        <position position="201"/>
    </location>
    <ligand>
        <name>substrate</name>
    </ligand>
</feature>
<accession>A0A0G3BYZ5</accession>
<feature type="binding site" evidence="9">
    <location>
        <position position="109"/>
    </location>
    <ligand>
        <name>Mg(2+)</name>
        <dbReference type="ChEBI" id="CHEBI:18420"/>
        <label>2</label>
    </ligand>
</feature>
<keyword evidence="8 9" id="KW-0119">Carbohydrate metabolism</keyword>
<organism evidence="14 15">
    <name type="scientific">Caldimonas brevitalea</name>
    <dbReference type="NCBI Taxonomy" id="413882"/>
    <lineage>
        <taxon>Bacteria</taxon>
        <taxon>Pseudomonadati</taxon>
        <taxon>Pseudomonadota</taxon>
        <taxon>Betaproteobacteria</taxon>
        <taxon>Burkholderiales</taxon>
        <taxon>Sphaerotilaceae</taxon>
        <taxon>Caldimonas</taxon>
    </lineage>
</organism>
<evidence type="ECO:0000256" key="9">
    <source>
        <dbReference type="HAMAP-Rule" id="MF_01855"/>
    </source>
</evidence>
<keyword evidence="11" id="KW-0472">Membrane</keyword>
<dbReference type="GO" id="GO:0006002">
    <property type="term" value="P:fructose 6-phosphate metabolic process"/>
    <property type="evidence" value="ECO:0007669"/>
    <property type="project" value="TreeGrafter"/>
</dbReference>
<sequence length="347" mass="37938">MSNVDLASWLALHAPALAPTLEAIAAACVQIAEVAHRGGLAGLYGAAGTDNPSGEPQQKLDVIADEHLAEALAACPQVAGWASEEHEQPIASPRHAEQGEYLVVFDPLDGSSNIEANISVGTIFSVLPHTMRSAAPTTASFLQPGRRQRAAGYVLYGPATLLVLSVGSGVCLFTLDRDTRTWRLTREQLLVRPSTSEFAINTSNQRFWERPVQRYVAECVAGESGPRGRDFNMRWVASLVAEVHRIFTRGGVFLYPRDSKEPRKPGRLRLLYEAAPMAWLMEQAGGGAVTGTSHLLDVVPDVLHQRVPVILGSRNEVELIVRYHADPNENVSWQLFKHRSLFIQPQA</sequence>
<dbReference type="CDD" id="cd00354">
    <property type="entry name" value="FBPase"/>
    <property type="match status" value="1"/>
</dbReference>
<comment type="similarity">
    <text evidence="3 9 10">Belongs to the FBPase class 1 family.</text>
</comment>
<dbReference type="InterPro" id="IPR033391">
    <property type="entry name" value="FBPase_N"/>
</dbReference>
<dbReference type="PANTHER" id="PTHR11556:SF35">
    <property type="entry name" value="SEDOHEPTULOSE-1,7-BISPHOSPHATASE, CHLOROPLASTIC"/>
    <property type="match status" value="1"/>
</dbReference>
<comment type="catalytic activity">
    <reaction evidence="1 9">
        <text>beta-D-fructose 1,6-bisphosphate + H2O = beta-D-fructose 6-phosphate + phosphate</text>
        <dbReference type="Rhea" id="RHEA:11064"/>
        <dbReference type="ChEBI" id="CHEBI:15377"/>
        <dbReference type="ChEBI" id="CHEBI:32966"/>
        <dbReference type="ChEBI" id="CHEBI:43474"/>
        <dbReference type="ChEBI" id="CHEBI:57634"/>
        <dbReference type="EC" id="3.1.3.11"/>
    </reaction>
</comment>
<evidence type="ECO:0000256" key="5">
    <source>
        <dbReference type="ARBA" id="ARBA00022723"/>
    </source>
</evidence>
<dbReference type="NCBIfam" id="NF006780">
    <property type="entry name" value="PRK09293.1-4"/>
    <property type="match status" value="1"/>
</dbReference>
<feature type="binding site" evidence="9">
    <location>
        <position position="108"/>
    </location>
    <ligand>
        <name>Mg(2+)</name>
        <dbReference type="ChEBI" id="CHEBI:18420"/>
        <label>1</label>
    </ligand>
</feature>
<dbReference type="GO" id="GO:0030388">
    <property type="term" value="P:fructose 1,6-bisphosphate metabolic process"/>
    <property type="evidence" value="ECO:0007669"/>
    <property type="project" value="TreeGrafter"/>
</dbReference>
<dbReference type="PIRSF" id="PIRSF000904">
    <property type="entry name" value="FBPtase_SBPase"/>
    <property type="match status" value="1"/>
</dbReference>
<dbReference type="NCBIfam" id="NF006779">
    <property type="entry name" value="PRK09293.1-3"/>
    <property type="match status" value="1"/>
</dbReference>
<evidence type="ECO:0000256" key="2">
    <source>
        <dbReference type="ARBA" id="ARBA00005215"/>
    </source>
</evidence>
<feature type="domain" description="Fructose-1-6-bisphosphatase class 1 C-terminal" evidence="13">
    <location>
        <begin position="193"/>
        <end position="324"/>
    </location>
</feature>
<evidence type="ECO:0000256" key="6">
    <source>
        <dbReference type="ARBA" id="ARBA00022801"/>
    </source>
</evidence>
<dbReference type="PANTHER" id="PTHR11556">
    <property type="entry name" value="FRUCTOSE-1,6-BISPHOSPHATASE-RELATED"/>
    <property type="match status" value="1"/>
</dbReference>
<dbReference type="InterPro" id="IPR028343">
    <property type="entry name" value="FBPtase"/>
</dbReference>
<feature type="binding site" evidence="9">
    <location>
        <position position="273"/>
    </location>
    <ligand>
        <name>Mg(2+)</name>
        <dbReference type="ChEBI" id="CHEBI:18420"/>
        <label>2</label>
    </ligand>
</feature>
<evidence type="ECO:0000256" key="7">
    <source>
        <dbReference type="ARBA" id="ARBA00022842"/>
    </source>
</evidence>
<dbReference type="PIRSF" id="PIRSF500210">
    <property type="entry name" value="FBPtase"/>
    <property type="match status" value="1"/>
</dbReference>
<dbReference type="PRINTS" id="PR00115">
    <property type="entry name" value="F16BPHPHTASE"/>
</dbReference>
<dbReference type="Proteomes" id="UP000035352">
    <property type="component" value="Chromosome"/>
</dbReference>
<dbReference type="Pfam" id="PF18913">
    <property type="entry name" value="FBPase_C"/>
    <property type="match status" value="1"/>
</dbReference>
<dbReference type="EC" id="3.1.3.11" evidence="9"/>
<dbReference type="GO" id="GO:0005829">
    <property type="term" value="C:cytosol"/>
    <property type="evidence" value="ECO:0007669"/>
    <property type="project" value="TreeGrafter"/>
</dbReference>
<feature type="domain" description="Fructose-1-6-bisphosphatase class I N-terminal" evidence="12">
    <location>
        <begin position="17"/>
        <end position="186"/>
    </location>
</feature>
<dbReference type="Gene3D" id="3.30.540.10">
    <property type="entry name" value="Fructose-1,6-Bisphosphatase, subunit A, domain 1"/>
    <property type="match status" value="1"/>
</dbReference>
<comment type="cofactor">
    <cofactor evidence="9">
        <name>Mg(2+)</name>
        <dbReference type="ChEBI" id="CHEBI:18420"/>
    </cofactor>
    <text evidence="9">Binds 2 magnesium ions per subunit.</text>
</comment>
<comment type="caution">
    <text evidence="9">Lacks conserved residue(s) required for the propagation of feature annotation.</text>
</comment>
<evidence type="ECO:0000256" key="8">
    <source>
        <dbReference type="ARBA" id="ARBA00023277"/>
    </source>
</evidence>
<keyword evidence="6 9" id="KW-0378">Hydrolase</keyword>
<dbReference type="Pfam" id="PF00316">
    <property type="entry name" value="FBPase"/>
    <property type="match status" value="1"/>
</dbReference>
<feature type="binding site" evidence="9">
    <location>
        <begin position="109"/>
        <end position="112"/>
    </location>
    <ligand>
        <name>substrate</name>
    </ligand>
</feature>
<dbReference type="InterPro" id="IPR020548">
    <property type="entry name" value="Fructose_bisphosphatase_AS"/>
</dbReference>
<dbReference type="RefSeq" id="WP_047196825.1">
    <property type="nucleotide sequence ID" value="NZ_CP011371.1"/>
</dbReference>
<dbReference type="GO" id="GO:0000287">
    <property type="term" value="F:magnesium ion binding"/>
    <property type="evidence" value="ECO:0007669"/>
    <property type="project" value="UniProtKB-UniRule"/>
</dbReference>
<feature type="binding site" evidence="9">
    <location>
        <position position="106"/>
    </location>
    <ligand>
        <name>Mg(2+)</name>
        <dbReference type="ChEBI" id="CHEBI:18420"/>
        <label>2</label>
    </ligand>
</feature>
<evidence type="ECO:0000256" key="10">
    <source>
        <dbReference type="RuleBase" id="RU000508"/>
    </source>
</evidence>
<evidence type="ECO:0000313" key="14">
    <source>
        <dbReference type="EMBL" id="AKJ31750.1"/>
    </source>
</evidence>
<reference evidence="14 15" key="1">
    <citation type="submission" date="2015-05" db="EMBL/GenBank/DDBJ databases">
        <authorList>
            <person name="Tang B."/>
            <person name="Yu Y."/>
        </authorList>
    </citation>
    <scope>NUCLEOTIDE SEQUENCE [LARGE SCALE GENOMIC DNA]</scope>
    <source>
        <strain evidence="14 15">DSM 7029</strain>
    </source>
</reference>
<keyword evidence="4 9" id="KW-0963">Cytoplasm</keyword>
<dbReference type="InterPro" id="IPR044015">
    <property type="entry name" value="FBPase_C_dom"/>
</dbReference>
<comment type="subcellular location">
    <subcellularLocation>
        <location evidence="9">Cytoplasm</location>
    </subcellularLocation>
</comment>
<dbReference type="FunFam" id="3.40.190.80:FF:000011">
    <property type="entry name" value="Fructose-1,6-bisphosphatase class 1"/>
    <property type="match status" value="1"/>
</dbReference>
<feature type="binding site" evidence="9">
    <location>
        <position position="84"/>
    </location>
    <ligand>
        <name>Mg(2+)</name>
        <dbReference type="ChEBI" id="CHEBI:18420"/>
        <label>1</label>
    </ligand>
</feature>
<name>A0A0G3BYZ5_9BURK</name>
<dbReference type="PATRIC" id="fig|413882.6.peg.5283"/>
<evidence type="ECO:0000256" key="1">
    <source>
        <dbReference type="ARBA" id="ARBA00001273"/>
    </source>
</evidence>
<dbReference type="AlphaFoldDB" id="A0A0G3BYZ5"/>
<feature type="transmembrane region" description="Helical" evidence="11">
    <location>
        <begin position="153"/>
        <end position="175"/>
    </location>
</feature>
<evidence type="ECO:0000259" key="12">
    <source>
        <dbReference type="Pfam" id="PF00316"/>
    </source>
</evidence>
<evidence type="ECO:0000256" key="11">
    <source>
        <dbReference type="SAM" id="Phobius"/>
    </source>
</evidence>
<evidence type="ECO:0000256" key="3">
    <source>
        <dbReference type="ARBA" id="ARBA00010941"/>
    </source>
</evidence>
<dbReference type="KEGG" id="pbh:AAW51_5059"/>
<keyword evidence="5 9" id="KW-0479">Metal-binding</keyword>
<dbReference type="GO" id="GO:0005986">
    <property type="term" value="P:sucrose biosynthetic process"/>
    <property type="evidence" value="ECO:0007669"/>
    <property type="project" value="TreeGrafter"/>
</dbReference>
<keyword evidence="15" id="KW-1185">Reference proteome</keyword>
<dbReference type="PROSITE" id="PS00124">
    <property type="entry name" value="FBPASE"/>
    <property type="match status" value="1"/>
</dbReference>
<dbReference type="EMBL" id="CP011371">
    <property type="protein sequence ID" value="AKJ31750.1"/>
    <property type="molecule type" value="Genomic_DNA"/>
</dbReference>
<dbReference type="Gene3D" id="3.40.190.80">
    <property type="match status" value="1"/>
</dbReference>
<feature type="binding site" evidence="9">
    <location>
        <position position="106"/>
    </location>
    <ligand>
        <name>Mg(2+)</name>
        <dbReference type="ChEBI" id="CHEBI:18420"/>
        <label>1</label>
    </ligand>
</feature>
<protein>
    <recommendedName>
        <fullName evidence="9">Fructose-1,6-bisphosphatase class 1</fullName>
        <shortName evidence="9">FBPase class 1</shortName>
        <ecNumber evidence="9">3.1.3.11</ecNumber>
    </recommendedName>
    <alternativeName>
        <fullName evidence="9">D-fructose-1,6-bisphosphate 1-phosphohydrolase class 1</fullName>
    </alternativeName>
</protein>
<keyword evidence="7 9" id="KW-0460">Magnesium</keyword>
<dbReference type="OrthoDB" id="9806756at2"/>
<dbReference type="GO" id="GO:0042132">
    <property type="term" value="F:fructose 1,6-bisphosphate 1-phosphatase activity"/>
    <property type="evidence" value="ECO:0007669"/>
    <property type="project" value="UniProtKB-UniRule"/>
</dbReference>
<dbReference type="STRING" id="413882.AAW51_5059"/>
<evidence type="ECO:0000259" key="13">
    <source>
        <dbReference type="Pfam" id="PF18913"/>
    </source>
</evidence>